<organism evidence="3 4">
    <name type="scientific">Treponema brennaborense (strain DSM 12168 / CIP 105900 / DD5/3)</name>
    <dbReference type="NCBI Taxonomy" id="906968"/>
    <lineage>
        <taxon>Bacteria</taxon>
        <taxon>Pseudomonadati</taxon>
        <taxon>Spirochaetota</taxon>
        <taxon>Spirochaetia</taxon>
        <taxon>Spirochaetales</taxon>
        <taxon>Treponemataceae</taxon>
        <taxon>Treponema</taxon>
    </lineage>
</organism>
<dbReference type="HOGENOM" id="CLU_041643_5_1_12"/>
<dbReference type="PANTHER" id="PTHR30105">
    <property type="entry name" value="UNCHARACTERIZED YIBQ-RELATED"/>
    <property type="match status" value="1"/>
</dbReference>
<dbReference type="Proteomes" id="UP000006546">
    <property type="component" value="Chromosome"/>
</dbReference>
<sequence>MDKKKKRRRTRKPKVVLPRKQVFILTAAIAAVCICMLCVAVLTAPPAAEDFRQPPAVSPSVPAPVTPQTPVSPSVSVQPPISVQPSVEQQPAKQTSPTEPVSVPEPSLPIVPKEPVPPVHPEFDLIPTAAPRAVLVFIFDDGGQNLDQLQPFLNLPFPVSIAVMPELVHSVESAKRVRAAGKELLLHQPMQAKNLAVNPGPGAIHPDMDRDAVRKLLHSNLQKIGPVAGMNNHEGSLITESVTQMDAVLDVCAAEGIFFLDSRTTADTQVPAVAAARGMKIWERDIFLDNTPDRRDILDQLYRGAAIANKKGYAVMIGHVWSPQLASILNELYPLLKKKGYTFSGIRGLYEDFGN</sequence>
<dbReference type="Gene3D" id="3.20.20.370">
    <property type="entry name" value="Glycoside hydrolase/deacetylase"/>
    <property type="match status" value="1"/>
</dbReference>
<evidence type="ECO:0000256" key="2">
    <source>
        <dbReference type="SAM" id="Phobius"/>
    </source>
</evidence>
<dbReference type="PANTHER" id="PTHR30105:SF2">
    <property type="entry name" value="DIVERGENT POLYSACCHARIDE DEACETYLASE SUPERFAMILY"/>
    <property type="match status" value="1"/>
</dbReference>
<name>F4LIM4_TREBD</name>
<feature type="compositionally biased region" description="Low complexity" evidence="1">
    <location>
        <begin position="68"/>
        <end position="105"/>
    </location>
</feature>
<keyword evidence="2" id="KW-0472">Membrane</keyword>
<gene>
    <name evidence="3" type="ordered locus">Trebr_1829</name>
</gene>
<proteinExistence type="predicted"/>
<dbReference type="STRING" id="906968.Trebr_1829"/>
<evidence type="ECO:0000256" key="1">
    <source>
        <dbReference type="SAM" id="MobiDB-lite"/>
    </source>
</evidence>
<keyword evidence="4" id="KW-1185">Reference proteome</keyword>
<dbReference type="AlphaFoldDB" id="F4LIM4"/>
<keyword evidence="2" id="KW-1133">Transmembrane helix</keyword>
<dbReference type="InterPro" id="IPR011330">
    <property type="entry name" value="Glyco_hydro/deAcase_b/a-brl"/>
</dbReference>
<dbReference type="EMBL" id="CP002696">
    <property type="protein sequence ID" value="AEE17249.1"/>
    <property type="molecule type" value="Genomic_DNA"/>
</dbReference>
<dbReference type="SUPFAM" id="SSF88713">
    <property type="entry name" value="Glycoside hydrolase/deacetylase"/>
    <property type="match status" value="1"/>
</dbReference>
<evidence type="ECO:0000313" key="3">
    <source>
        <dbReference type="EMBL" id="AEE17249.1"/>
    </source>
</evidence>
<dbReference type="RefSeq" id="WP_013758953.1">
    <property type="nucleotide sequence ID" value="NC_015500.1"/>
</dbReference>
<dbReference type="Pfam" id="PF04748">
    <property type="entry name" value="Polysacc_deac_2"/>
    <property type="match status" value="1"/>
</dbReference>
<dbReference type="eggNOG" id="COG2861">
    <property type="taxonomic scope" value="Bacteria"/>
</dbReference>
<feature type="region of interest" description="Disordered" evidence="1">
    <location>
        <begin position="53"/>
        <end position="108"/>
    </location>
</feature>
<dbReference type="InterPro" id="IPR006837">
    <property type="entry name" value="Divergent_DAC"/>
</dbReference>
<protein>
    <recommendedName>
        <fullName evidence="5">Divergent polysaccharide deacetylase family protein</fullName>
    </recommendedName>
</protein>
<dbReference type="OrthoDB" id="9784811at2"/>
<evidence type="ECO:0008006" key="5">
    <source>
        <dbReference type="Google" id="ProtNLM"/>
    </source>
</evidence>
<evidence type="ECO:0000313" key="4">
    <source>
        <dbReference type="Proteomes" id="UP000006546"/>
    </source>
</evidence>
<accession>F4LIM4</accession>
<dbReference type="KEGG" id="tbe:Trebr_1829"/>
<dbReference type="GO" id="GO:0005975">
    <property type="term" value="P:carbohydrate metabolic process"/>
    <property type="evidence" value="ECO:0007669"/>
    <property type="project" value="InterPro"/>
</dbReference>
<feature type="transmembrane region" description="Helical" evidence="2">
    <location>
        <begin position="21"/>
        <end position="44"/>
    </location>
</feature>
<reference evidence="4" key="1">
    <citation type="submission" date="2011-04" db="EMBL/GenBank/DDBJ databases">
        <title>The complete genome of Treponema brennaborense DSM 12168.</title>
        <authorList>
            <person name="Lucas S."/>
            <person name="Han J."/>
            <person name="Lapidus A."/>
            <person name="Bruce D."/>
            <person name="Goodwin L."/>
            <person name="Pitluck S."/>
            <person name="Peters L."/>
            <person name="Kyrpides N."/>
            <person name="Mavromatis K."/>
            <person name="Ivanova N."/>
            <person name="Mikhailova N."/>
            <person name="Pagani I."/>
            <person name="Teshima H."/>
            <person name="Detter J.C."/>
            <person name="Tapia R."/>
            <person name="Han C."/>
            <person name="Land M."/>
            <person name="Hauser L."/>
            <person name="Markowitz V."/>
            <person name="Cheng J.-F."/>
            <person name="Hugenholtz P."/>
            <person name="Woyke T."/>
            <person name="Wu D."/>
            <person name="Gronow S."/>
            <person name="Wellnitz S."/>
            <person name="Brambilla E."/>
            <person name="Klenk H.-P."/>
            <person name="Eisen J.A."/>
        </authorList>
    </citation>
    <scope>NUCLEOTIDE SEQUENCE [LARGE SCALE GENOMIC DNA]</scope>
    <source>
        <strain evidence="4">DSM 12168 / CIP 105900 / DD5/3</strain>
    </source>
</reference>
<keyword evidence="2" id="KW-0812">Transmembrane</keyword>
<dbReference type="CDD" id="cd10936">
    <property type="entry name" value="CE4_DAC2"/>
    <property type="match status" value="1"/>
</dbReference>